<dbReference type="Proteomes" id="UP000821853">
    <property type="component" value="Chromosome 9"/>
</dbReference>
<accession>A0A9J6GSH0</accession>
<comment type="caution">
    <text evidence="1">The sequence shown here is derived from an EMBL/GenBank/DDBJ whole genome shotgun (WGS) entry which is preliminary data.</text>
</comment>
<gene>
    <name evidence="1" type="ORF">HPB48_008055</name>
</gene>
<dbReference type="Gene3D" id="3.10.50.10">
    <property type="match status" value="1"/>
</dbReference>
<name>A0A9J6GSH0_HAELO</name>
<dbReference type="VEuPathDB" id="VectorBase:HLOH_044387"/>
<sequence length="103" mass="11970">MASYYDIVETLLVNRSWTRFLHGYSRCVVAHSHDQWIGFEDRVSLRAKRPILSRTLGLAVWDVNMDDFAGDYGPSWPLLQEVRDLVQSLNVYRTVTDTLPIRV</sequence>
<proteinExistence type="predicted"/>
<protein>
    <submittedName>
        <fullName evidence="1">Uncharacterized protein</fullName>
    </submittedName>
</protein>
<keyword evidence="2" id="KW-1185">Reference proteome</keyword>
<organism evidence="1 2">
    <name type="scientific">Haemaphysalis longicornis</name>
    <name type="common">Bush tick</name>
    <dbReference type="NCBI Taxonomy" id="44386"/>
    <lineage>
        <taxon>Eukaryota</taxon>
        <taxon>Metazoa</taxon>
        <taxon>Ecdysozoa</taxon>
        <taxon>Arthropoda</taxon>
        <taxon>Chelicerata</taxon>
        <taxon>Arachnida</taxon>
        <taxon>Acari</taxon>
        <taxon>Parasitiformes</taxon>
        <taxon>Ixodida</taxon>
        <taxon>Ixodoidea</taxon>
        <taxon>Ixodidae</taxon>
        <taxon>Haemaphysalinae</taxon>
        <taxon>Haemaphysalis</taxon>
    </lineage>
</organism>
<dbReference type="InterPro" id="IPR029070">
    <property type="entry name" value="Chitinase_insertion_sf"/>
</dbReference>
<dbReference type="OrthoDB" id="6473966at2759"/>
<dbReference type="AlphaFoldDB" id="A0A9J6GSH0"/>
<evidence type="ECO:0000313" key="2">
    <source>
        <dbReference type="Proteomes" id="UP000821853"/>
    </source>
</evidence>
<reference evidence="1 2" key="1">
    <citation type="journal article" date="2020" name="Cell">
        <title>Large-Scale Comparative Analyses of Tick Genomes Elucidate Their Genetic Diversity and Vector Capacities.</title>
        <authorList>
            <consortium name="Tick Genome and Microbiome Consortium (TIGMIC)"/>
            <person name="Jia N."/>
            <person name="Wang J."/>
            <person name="Shi W."/>
            <person name="Du L."/>
            <person name="Sun Y."/>
            <person name="Zhan W."/>
            <person name="Jiang J.F."/>
            <person name="Wang Q."/>
            <person name="Zhang B."/>
            <person name="Ji P."/>
            <person name="Bell-Sakyi L."/>
            <person name="Cui X.M."/>
            <person name="Yuan T.T."/>
            <person name="Jiang B.G."/>
            <person name="Yang W.F."/>
            <person name="Lam T.T."/>
            <person name="Chang Q.C."/>
            <person name="Ding S.J."/>
            <person name="Wang X.J."/>
            <person name="Zhu J.G."/>
            <person name="Ruan X.D."/>
            <person name="Zhao L."/>
            <person name="Wei J.T."/>
            <person name="Ye R.Z."/>
            <person name="Que T.C."/>
            <person name="Du C.H."/>
            <person name="Zhou Y.H."/>
            <person name="Cheng J.X."/>
            <person name="Dai P.F."/>
            <person name="Guo W.B."/>
            <person name="Han X.H."/>
            <person name="Huang E.J."/>
            <person name="Li L.F."/>
            <person name="Wei W."/>
            <person name="Gao Y.C."/>
            <person name="Liu J.Z."/>
            <person name="Shao H.Z."/>
            <person name="Wang X."/>
            <person name="Wang C.C."/>
            <person name="Yang T.C."/>
            <person name="Huo Q.B."/>
            <person name="Li W."/>
            <person name="Chen H.Y."/>
            <person name="Chen S.E."/>
            <person name="Zhou L.G."/>
            <person name="Ni X.B."/>
            <person name="Tian J.H."/>
            <person name="Sheng Y."/>
            <person name="Liu T."/>
            <person name="Pan Y.S."/>
            <person name="Xia L.Y."/>
            <person name="Li J."/>
            <person name="Zhao F."/>
            <person name="Cao W.C."/>
        </authorList>
    </citation>
    <scope>NUCLEOTIDE SEQUENCE [LARGE SCALE GENOMIC DNA]</scope>
    <source>
        <strain evidence="1">HaeL-2018</strain>
    </source>
</reference>
<evidence type="ECO:0000313" key="1">
    <source>
        <dbReference type="EMBL" id="KAH9381470.1"/>
    </source>
</evidence>
<dbReference type="Gene3D" id="3.20.20.80">
    <property type="entry name" value="Glycosidases"/>
    <property type="match status" value="1"/>
</dbReference>
<dbReference type="EMBL" id="JABSTR010000011">
    <property type="protein sequence ID" value="KAH9381470.1"/>
    <property type="molecule type" value="Genomic_DNA"/>
</dbReference>